<feature type="region of interest" description="Disordered" evidence="9">
    <location>
        <begin position="220"/>
        <end position="241"/>
    </location>
</feature>
<dbReference type="OrthoDB" id="286811at2759"/>
<comment type="subcellular location">
    <subcellularLocation>
        <location evidence="1">Mitochondrion inner membrane</location>
        <topology evidence="1">Peripheral membrane protein</topology>
        <orientation evidence="1">Matrix side</orientation>
    </subcellularLocation>
</comment>
<dbReference type="Proteomes" id="UP000800035">
    <property type="component" value="Unassembled WGS sequence"/>
</dbReference>
<keyword evidence="4" id="KW-0679">Respiratory chain</keyword>
<dbReference type="PANTHER" id="PTHR12653:SF0">
    <property type="entry name" value="NADH DEHYDROGENASE [UBIQUINONE] 1 ALPHA SUBCOMPLEX SUBUNIT 5"/>
    <property type="match status" value="1"/>
</dbReference>
<evidence type="ECO:0000256" key="6">
    <source>
        <dbReference type="ARBA" id="ARBA00022982"/>
    </source>
</evidence>
<evidence type="ECO:0000256" key="8">
    <source>
        <dbReference type="ARBA" id="ARBA00023136"/>
    </source>
</evidence>
<dbReference type="GO" id="GO:0022904">
    <property type="term" value="P:respiratory electron transport chain"/>
    <property type="evidence" value="ECO:0007669"/>
    <property type="project" value="InterPro"/>
</dbReference>
<evidence type="ECO:0000256" key="5">
    <source>
        <dbReference type="ARBA" id="ARBA00022792"/>
    </source>
</evidence>
<sequence length="241" mass="26711">MRAAARLLASVKPGKLLEAGAPTGLTGLATHPSPRSTLLYHYNATLDKLKQVPETSVYRQSTEALTRHRLKVIEDTKPAGWDAWAEKIQSQVADDPTLYETQTTSGGVNIVLPKSNEVDFRSTAAAWDGEKTPSFPEGAFTKEQKRPFVKAMKGDKDYTPERAFAPVKLDPEPLYTEEAISEIENRIGAGLIEEVIVVAEGEHKLVDEMVKSKVWESLEEQAPEGQWSYHERGVHTSTQKP</sequence>
<keyword evidence="7" id="KW-0496">Mitochondrion</keyword>
<evidence type="ECO:0000256" key="7">
    <source>
        <dbReference type="ARBA" id="ARBA00023128"/>
    </source>
</evidence>
<evidence type="ECO:0000256" key="2">
    <source>
        <dbReference type="ARBA" id="ARBA00010261"/>
    </source>
</evidence>
<protein>
    <submittedName>
        <fullName evidence="10">Uncharacterized protein</fullName>
    </submittedName>
</protein>
<dbReference type="AlphaFoldDB" id="A0A6A5U6N4"/>
<evidence type="ECO:0000313" key="11">
    <source>
        <dbReference type="Proteomes" id="UP000800035"/>
    </source>
</evidence>
<dbReference type="GO" id="GO:0005743">
    <property type="term" value="C:mitochondrial inner membrane"/>
    <property type="evidence" value="ECO:0007669"/>
    <property type="project" value="UniProtKB-SubCell"/>
</dbReference>
<evidence type="ECO:0000256" key="4">
    <source>
        <dbReference type="ARBA" id="ARBA00022660"/>
    </source>
</evidence>
<dbReference type="EMBL" id="ML976982">
    <property type="protein sequence ID" value="KAF1960803.1"/>
    <property type="molecule type" value="Genomic_DNA"/>
</dbReference>
<dbReference type="Pfam" id="PF04716">
    <property type="entry name" value="ETC_C1_NDUFA5"/>
    <property type="match status" value="1"/>
</dbReference>
<evidence type="ECO:0000256" key="9">
    <source>
        <dbReference type="SAM" id="MobiDB-lite"/>
    </source>
</evidence>
<keyword evidence="5" id="KW-0999">Mitochondrion inner membrane</keyword>
<evidence type="ECO:0000256" key="1">
    <source>
        <dbReference type="ARBA" id="ARBA00004443"/>
    </source>
</evidence>
<keyword evidence="11" id="KW-1185">Reference proteome</keyword>
<keyword evidence="3" id="KW-0813">Transport</keyword>
<keyword evidence="6" id="KW-0249">Electron transport</keyword>
<gene>
    <name evidence="10" type="ORF">CC80DRAFT_501061</name>
</gene>
<reference evidence="10" key="1">
    <citation type="journal article" date="2020" name="Stud. Mycol.">
        <title>101 Dothideomycetes genomes: a test case for predicting lifestyles and emergence of pathogens.</title>
        <authorList>
            <person name="Haridas S."/>
            <person name="Albert R."/>
            <person name="Binder M."/>
            <person name="Bloem J."/>
            <person name="Labutti K."/>
            <person name="Salamov A."/>
            <person name="Andreopoulos B."/>
            <person name="Baker S."/>
            <person name="Barry K."/>
            <person name="Bills G."/>
            <person name="Bluhm B."/>
            <person name="Cannon C."/>
            <person name="Castanera R."/>
            <person name="Culley D."/>
            <person name="Daum C."/>
            <person name="Ezra D."/>
            <person name="Gonzalez J."/>
            <person name="Henrissat B."/>
            <person name="Kuo A."/>
            <person name="Liang C."/>
            <person name="Lipzen A."/>
            <person name="Lutzoni F."/>
            <person name="Magnuson J."/>
            <person name="Mondo S."/>
            <person name="Nolan M."/>
            <person name="Ohm R."/>
            <person name="Pangilinan J."/>
            <person name="Park H.-J."/>
            <person name="Ramirez L."/>
            <person name="Alfaro M."/>
            <person name="Sun H."/>
            <person name="Tritt A."/>
            <person name="Yoshinaga Y."/>
            <person name="Zwiers L.-H."/>
            <person name="Turgeon B."/>
            <person name="Goodwin S."/>
            <person name="Spatafora J."/>
            <person name="Crous P."/>
            <person name="Grigoriev I."/>
        </authorList>
    </citation>
    <scope>NUCLEOTIDE SEQUENCE</scope>
    <source>
        <strain evidence="10">CBS 675.92</strain>
    </source>
</reference>
<evidence type="ECO:0000313" key="10">
    <source>
        <dbReference type="EMBL" id="KAF1960803.1"/>
    </source>
</evidence>
<evidence type="ECO:0000256" key="3">
    <source>
        <dbReference type="ARBA" id="ARBA00022448"/>
    </source>
</evidence>
<dbReference type="InterPro" id="IPR006806">
    <property type="entry name" value="NDUFA5"/>
</dbReference>
<keyword evidence="8" id="KW-0472">Membrane</keyword>
<dbReference type="PANTHER" id="PTHR12653">
    <property type="entry name" value="NADH-UBIQUINONE OXIDOREDUCTASE 13 KD-B SUBUNIT"/>
    <property type="match status" value="1"/>
</dbReference>
<proteinExistence type="inferred from homology"/>
<organism evidence="10 11">
    <name type="scientific">Byssothecium circinans</name>
    <dbReference type="NCBI Taxonomy" id="147558"/>
    <lineage>
        <taxon>Eukaryota</taxon>
        <taxon>Fungi</taxon>
        <taxon>Dikarya</taxon>
        <taxon>Ascomycota</taxon>
        <taxon>Pezizomycotina</taxon>
        <taxon>Dothideomycetes</taxon>
        <taxon>Pleosporomycetidae</taxon>
        <taxon>Pleosporales</taxon>
        <taxon>Massarineae</taxon>
        <taxon>Massarinaceae</taxon>
        <taxon>Byssothecium</taxon>
    </lineage>
</organism>
<comment type="similarity">
    <text evidence="2">Belongs to the complex I NDUFA5 subunit family.</text>
</comment>
<accession>A0A6A5U6N4</accession>
<name>A0A6A5U6N4_9PLEO</name>